<dbReference type="GO" id="GO:0016887">
    <property type="term" value="F:ATP hydrolysis activity"/>
    <property type="evidence" value="ECO:0007669"/>
    <property type="project" value="InterPro"/>
</dbReference>
<dbReference type="AlphaFoldDB" id="A0A6J4GY07"/>
<organism evidence="2 3">
    <name type="scientific">Flavobacterium bizetiae</name>
    <dbReference type="NCBI Taxonomy" id="2704140"/>
    <lineage>
        <taxon>Bacteria</taxon>
        <taxon>Pseudomonadati</taxon>
        <taxon>Bacteroidota</taxon>
        <taxon>Flavobacteriia</taxon>
        <taxon>Flavobacteriales</taxon>
        <taxon>Flavobacteriaceae</taxon>
        <taxon>Flavobacterium</taxon>
    </lineage>
</organism>
<feature type="domain" description="ATPase dynein-related AAA" evidence="1">
    <location>
        <begin position="628"/>
        <end position="718"/>
    </location>
</feature>
<dbReference type="Pfam" id="PF07728">
    <property type="entry name" value="AAA_5"/>
    <property type="match status" value="1"/>
</dbReference>
<reference evidence="2 3" key="1">
    <citation type="submission" date="2020-02" db="EMBL/GenBank/DDBJ databases">
        <authorList>
            <person name="Criscuolo A."/>
        </authorList>
    </citation>
    <scope>NUCLEOTIDE SEQUENCE [LARGE SCALE GENOMIC DNA]</scope>
    <source>
        <strain evidence="2">CIP105534</strain>
    </source>
</reference>
<dbReference type="InterPro" id="IPR052934">
    <property type="entry name" value="Methyl-DNA_Rec/Restrict_Enz"/>
</dbReference>
<dbReference type="Gene3D" id="3.40.50.300">
    <property type="entry name" value="P-loop containing nucleotide triphosphate hydrolases"/>
    <property type="match status" value="2"/>
</dbReference>
<evidence type="ECO:0000313" key="3">
    <source>
        <dbReference type="Proteomes" id="UP000479938"/>
    </source>
</evidence>
<dbReference type="PANTHER" id="PTHR37291:SF1">
    <property type="entry name" value="TYPE IV METHYL-DIRECTED RESTRICTION ENZYME ECOKMCRB SUBUNIT"/>
    <property type="match status" value="1"/>
</dbReference>
<dbReference type="SUPFAM" id="SSF52540">
    <property type="entry name" value="P-loop containing nucleoside triphosphate hydrolases"/>
    <property type="match status" value="1"/>
</dbReference>
<keyword evidence="3" id="KW-1185">Reference proteome</keyword>
<proteinExistence type="predicted"/>
<dbReference type="GO" id="GO:0005524">
    <property type="term" value="F:ATP binding"/>
    <property type="evidence" value="ECO:0007669"/>
    <property type="project" value="InterPro"/>
</dbReference>
<dbReference type="Proteomes" id="UP000479938">
    <property type="component" value="Unassembled WGS sequence"/>
</dbReference>
<dbReference type="RefSeq" id="WP_173973384.1">
    <property type="nucleotide sequence ID" value="NZ_CADCSU010000242.1"/>
</dbReference>
<protein>
    <recommendedName>
        <fullName evidence="1">ATPase dynein-related AAA domain-containing protein</fullName>
    </recommendedName>
</protein>
<evidence type="ECO:0000259" key="1">
    <source>
        <dbReference type="Pfam" id="PF07728"/>
    </source>
</evidence>
<accession>A0A6J4GY07</accession>
<dbReference type="EMBL" id="CADCSU010000242">
    <property type="protein sequence ID" value="CAA9203757.1"/>
    <property type="molecule type" value="Genomic_DNA"/>
</dbReference>
<sequence>MIKDKIEQYLTNQFTDRIINTQDFFFQKGQDALQKWLNLSINNEDKSDLEKLAADYDGLQKLATKRQTINEILNLLFEIVSYCDSKAKSKDYFNQYDDNRTLAVAYVRMNHWIEKLIIFKFNTDAVPVGSIRNAINYLLNPTNNATILSENHRAMISQTLFKKEYNPHNFIKNLEEYFSSYQITVSNSKNYTYLLSCIIYFIRKEWLDDIIGLMASDNTPWKDNAINNMQGSDCTILWNSKRPTGTNNTLKMLRSKINDGGYFKLFYSVHGNVQYVAEIIDFVENDIQLKEKNWPSIFKKIDGYENDFIKYNDDNKSAKIVFLTRKFEKIQSIPATSFATYKGWAYPVQDNLTPIISEPDIITIPTNNNSATSSIMNNNYKSSLNQILYGPPGTGKTYNTILEAAKIISGNENISYEDALEEFNTNLNNQIEFITFHQNYTYEDFIQGIRPDIENEKELSFEKKDGIFKRIADRALFEYYIENQKLKTTSNELFVDPTEAYLDFFNQLSVGQEFATKKNKKINIIQLNKNKNIVFKYENGSKPVLVSSNRLLKLYSKIPDINQIQNINEDVRAAIGGCDASAYYTMLREFIIFYDENKKRIQDEEDYQDTDYLDITEERKKEILSQITLNELRNISKDSVKKYVIIIDEINRANISRVFGELITLIEEDKRSHGKIPMRVTLPSGDTFIVPSNLHIIGTMNTADKSITLLDIALRRRFEFVPMYPLYEGFKDSIYFPDILQKMNEKIKKIKGPDFQIGHAYFMENDNLLEIMNRKVIPLLLEYFMNDETQVKEIITIDGYLVDENSWPMKLNKV</sequence>
<dbReference type="PANTHER" id="PTHR37291">
    <property type="entry name" value="5-METHYLCYTOSINE-SPECIFIC RESTRICTION ENZYME B"/>
    <property type="match status" value="1"/>
</dbReference>
<evidence type="ECO:0000313" key="2">
    <source>
        <dbReference type="EMBL" id="CAA9203757.1"/>
    </source>
</evidence>
<gene>
    <name evidence="2" type="ORF">FLA105534_04939</name>
</gene>
<dbReference type="InterPro" id="IPR027417">
    <property type="entry name" value="P-loop_NTPase"/>
</dbReference>
<dbReference type="InterPro" id="IPR011704">
    <property type="entry name" value="ATPase_dyneun-rel_AAA"/>
</dbReference>
<name>A0A6J4GY07_9FLAO</name>